<protein>
    <recommendedName>
        <fullName evidence="3">Integrase catalytic domain-containing protein</fullName>
    </recommendedName>
</protein>
<dbReference type="GO" id="GO:0003676">
    <property type="term" value="F:nucleic acid binding"/>
    <property type="evidence" value="ECO:0007669"/>
    <property type="project" value="InterPro"/>
</dbReference>
<comment type="caution">
    <text evidence="1">The sequence shown here is derived from an EMBL/GenBank/DDBJ whole genome shotgun (WGS) entry which is preliminary data.</text>
</comment>
<organism evidence="1 2">
    <name type="scientific">Petrolisthes cinctipes</name>
    <name type="common">Flat porcelain crab</name>
    <dbReference type="NCBI Taxonomy" id="88211"/>
    <lineage>
        <taxon>Eukaryota</taxon>
        <taxon>Metazoa</taxon>
        <taxon>Ecdysozoa</taxon>
        <taxon>Arthropoda</taxon>
        <taxon>Crustacea</taxon>
        <taxon>Multicrustacea</taxon>
        <taxon>Malacostraca</taxon>
        <taxon>Eumalacostraca</taxon>
        <taxon>Eucarida</taxon>
        <taxon>Decapoda</taxon>
        <taxon>Pleocyemata</taxon>
        <taxon>Anomura</taxon>
        <taxon>Galatheoidea</taxon>
        <taxon>Porcellanidae</taxon>
        <taxon>Petrolisthes</taxon>
    </lineage>
</organism>
<dbReference type="InterPro" id="IPR050951">
    <property type="entry name" value="Retrovirus_Pol_polyprotein"/>
</dbReference>
<dbReference type="EMBL" id="JAWQEG010000030">
    <property type="protein sequence ID" value="KAK3895884.1"/>
    <property type="molecule type" value="Genomic_DNA"/>
</dbReference>
<dbReference type="Proteomes" id="UP001286313">
    <property type="component" value="Unassembled WGS sequence"/>
</dbReference>
<dbReference type="PANTHER" id="PTHR37984:SF15">
    <property type="entry name" value="INTEGRASE CATALYTIC DOMAIN-CONTAINING PROTEIN"/>
    <property type="match status" value="1"/>
</dbReference>
<dbReference type="InterPro" id="IPR012337">
    <property type="entry name" value="RNaseH-like_sf"/>
</dbReference>
<evidence type="ECO:0000313" key="1">
    <source>
        <dbReference type="EMBL" id="KAK3895884.1"/>
    </source>
</evidence>
<evidence type="ECO:0008006" key="3">
    <source>
        <dbReference type="Google" id="ProtNLM"/>
    </source>
</evidence>
<gene>
    <name evidence="1" type="ORF">Pcinc_000493</name>
</gene>
<evidence type="ECO:0000313" key="2">
    <source>
        <dbReference type="Proteomes" id="UP001286313"/>
    </source>
</evidence>
<name>A0AAE1L425_PETCI</name>
<sequence>MVELHKFLGVKPSITTSFHPSANSRVERLHGPLKASVRKLCADKPREWHRYLIPTLFALREIPSDHTGFSAFELLYERTVRGPLQVLRDLWENPNIQNEERSAFHYFVEL</sequence>
<proteinExistence type="predicted"/>
<accession>A0AAE1L425</accession>
<dbReference type="AlphaFoldDB" id="A0AAE1L425"/>
<dbReference type="SUPFAM" id="SSF53098">
    <property type="entry name" value="Ribonuclease H-like"/>
    <property type="match status" value="1"/>
</dbReference>
<dbReference type="Gene3D" id="3.30.420.10">
    <property type="entry name" value="Ribonuclease H-like superfamily/Ribonuclease H"/>
    <property type="match status" value="1"/>
</dbReference>
<dbReference type="PANTHER" id="PTHR37984">
    <property type="entry name" value="PROTEIN CBG26694"/>
    <property type="match status" value="1"/>
</dbReference>
<reference evidence="1" key="1">
    <citation type="submission" date="2023-10" db="EMBL/GenBank/DDBJ databases">
        <title>Genome assemblies of two species of porcelain crab, Petrolisthes cinctipes and Petrolisthes manimaculis (Anomura: Porcellanidae).</title>
        <authorList>
            <person name="Angst P."/>
        </authorList>
    </citation>
    <scope>NUCLEOTIDE SEQUENCE</scope>
    <source>
        <strain evidence="1">PB745_01</strain>
        <tissue evidence="1">Gill</tissue>
    </source>
</reference>
<dbReference type="InterPro" id="IPR036397">
    <property type="entry name" value="RNaseH_sf"/>
</dbReference>
<keyword evidence="2" id="KW-1185">Reference proteome</keyword>